<dbReference type="Proteomes" id="UP000590740">
    <property type="component" value="Unassembled WGS sequence"/>
</dbReference>
<dbReference type="Pfam" id="PF12728">
    <property type="entry name" value="HTH_17"/>
    <property type="match status" value="1"/>
</dbReference>
<accession>A0A7W7YDJ7</accession>
<name>A0A7W7YDJ7_9BACT</name>
<dbReference type="AlphaFoldDB" id="A0A7W7YDJ7"/>
<feature type="domain" description="Helix-turn-helix" evidence="1">
    <location>
        <begin position="49"/>
        <end position="95"/>
    </location>
</feature>
<proteinExistence type="predicted"/>
<comment type="caution">
    <text evidence="2">The sequence shown here is derived from an EMBL/GenBank/DDBJ whole genome shotgun (WGS) entry which is preliminary data.</text>
</comment>
<protein>
    <submittedName>
        <fullName evidence="2">Excisionase family DNA binding protein</fullName>
    </submittedName>
</protein>
<reference evidence="2 3" key="1">
    <citation type="submission" date="2020-08" db="EMBL/GenBank/DDBJ databases">
        <title>Genomic Encyclopedia of Type Strains, Phase IV (KMG-IV): sequencing the most valuable type-strain genomes for metagenomic binning, comparative biology and taxonomic classification.</title>
        <authorList>
            <person name="Goeker M."/>
        </authorList>
    </citation>
    <scope>NUCLEOTIDE SEQUENCE [LARGE SCALE GENOMIC DNA]</scope>
    <source>
        <strain evidence="2 3">DSM 12252</strain>
    </source>
</reference>
<evidence type="ECO:0000259" key="1">
    <source>
        <dbReference type="Pfam" id="PF12728"/>
    </source>
</evidence>
<gene>
    <name evidence="2" type="ORF">HNQ65_003725</name>
</gene>
<evidence type="ECO:0000313" key="2">
    <source>
        <dbReference type="EMBL" id="MBB5034134.1"/>
    </source>
</evidence>
<keyword evidence="3" id="KW-1185">Reference proteome</keyword>
<organism evidence="2 3">
    <name type="scientific">Prosthecobacter vanneervenii</name>
    <dbReference type="NCBI Taxonomy" id="48466"/>
    <lineage>
        <taxon>Bacteria</taxon>
        <taxon>Pseudomonadati</taxon>
        <taxon>Verrucomicrobiota</taxon>
        <taxon>Verrucomicrobiia</taxon>
        <taxon>Verrucomicrobiales</taxon>
        <taxon>Verrucomicrobiaceae</taxon>
        <taxon>Prosthecobacter</taxon>
    </lineage>
</organism>
<evidence type="ECO:0000313" key="3">
    <source>
        <dbReference type="Proteomes" id="UP000590740"/>
    </source>
</evidence>
<dbReference type="RefSeq" id="WP_184341640.1">
    <property type="nucleotide sequence ID" value="NZ_JACHIG010000008.1"/>
</dbReference>
<dbReference type="InterPro" id="IPR041657">
    <property type="entry name" value="HTH_17"/>
</dbReference>
<dbReference type="EMBL" id="JACHIG010000008">
    <property type="protein sequence ID" value="MBB5034134.1"/>
    <property type="molecule type" value="Genomic_DNA"/>
</dbReference>
<sequence length="98" mass="10719">MEMLASTQDPLILAQAIAALPGLVQRVSTLEAEIATLRKAARPSVRKCLSLKESAEILGVSQKTVSRFIERKLLRRSPLTALVRIPREDVEALAKATL</sequence>